<reference evidence="1 2" key="1">
    <citation type="submission" date="2018-04" db="EMBL/GenBank/DDBJ databases">
        <title>Chitinophaga fuyangensis sp. nov., isolated from soil in a chemical factory.</title>
        <authorList>
            <person name="Chen K."/>
        </authorList>
    </citation>
    <scope>NUCLEOTIDE SEQUENCE [LARGE SCALE GENOMIC DNA]</scope>
    <source>
        <strain evidence="1 2">LY-1</strain>
    </source>
</reference>
<proteinExistence type="predicted"/>
<comment type="caution">
    <text evidence="1">The sequence shown here is derived from an EMBL/GenBank/DDBJ whole genome shotgun (WGS) entry which is preliminary data.</text>
</comment>
<gene>
    <name evidence="1" type="ORF">DCC81_18980</name>
</gene>
<accession>A0A2T7BJ45</accession>
<protein>
    <submittedName>
        <fullName evidence="1">Uncharacterized protein</fullName>
    </submittedName>
</protein>
<sequence length="83" mass="9265">MVFDKVTSPGKNQVTKKTMRQDEKPAVMYISRRLLPVCKHAPFPTGAAHHSATGQDRLYAKVYDFLTWATTLPGGFTLTLRGI</sequence>
<evidence type="ECO:0000313" key="1">
    <source>
        <dbReference type="EMBL" id="PUZ26307.1"/>
    </source>
</evidence>
<evidence type="ECO:0000313" key="2">
    <source>
        <dbReference type="Proteomes" id="UP000244450"/>
    </source>
</evidence>
<keyword evidence="2" id="KW-1185">Reference proteome</keyword>
<organism evidence="1 2">
    <name type="scientific">Chitinophaga parva</name>
    <dbReference type="NCBI Taxonomy" id="2169414"/>
    <lineage>
        <taxon>Bacteria</taxon>
        <taxon>Pseudomonadati</taxon>
        <taxon>Bacteroidota</taxon>
        <taxon>Chitinophagia</taxon>
        <taxon>Chitinophagales</taxon>
        <taxon>Chitinophagaceae</taxon>
        <taxon>Chitinophaga</taxon>
    </lineage>
</organism>
<dbReference type="Proteomes" id="UP000244450">
    <property type="component" value="Unassembled WGS sequence"/>
</dbReference>
<dbReference type="EMBL" id="QCYK01000002">
    <property type="protein sequence ID" value="PUZ26307.1"/>
    <property type="molecule type" value="Genomic_DNA"/>
</dbReference>
<dbReference type="AlphaFoldDB" id="A0A2T7BJ45"/>
<name>A0A2T7BJ45_9BACT</name>